<evidence type="ECO:0000256" key="1">
    <source>
        <dbReference type="SAM" id="MobiDB-lite"/>
    </source>
</evidence>
<sequence>MKEWRKEERDGSSGSRRNRIEFNCAVLYETSPLRNPIATHSDTTKTAMRPKDAIKQQPQPVKIRAIVMWLSREDNAD</sequence>
<comment type="caution">
    <text evidence="2">The sequence shown here is derived from an EMBL/GenBank/DDBJ whole genome shotgun (WGS) entry which is preliminary data.</text>
</comment>
<organism evidence="2 3">
    <name type="scientific">Blattamonas nauphoetae</name>
    <dbReference type="NCBI Taxonomy" id="2049346"/>
    <lineage>
        <taxon>Eukaryota</taxon>
        <taxon>Metamonada</taxon>
        <taxon>Preaxostyla</taxon>
        <taxon>Oxymonadida</taxon>
        <taxon>Blattamonas</taxon>
    </lineage>
</organism>
<protein>
    <submittedName>
        <fullName evidence="2">Uncharacterized protein</fullName>
    </submittedName>
</protein>
<proteinExistence type="predicted"/>
<reference evidence="2 3" key="1">
    <citation type="journal article" date="2022" name="bioRxiv">
        <title>Genomics of Preaxostyla Flagellates Illuminates Evolutionary Transitions and the Path Towards Mitochondrial Loss.</title>
        <authorList>
            <person name="Novak L.V.F."/>
            <person name="Treitli S.C."/>
            <person name="Pyrih J."/>
            <person name="Halakuc P."/>
            <person name="Pipaliya S.V."/>
            <person name="Vacek V."/>
            <person name="Brzon O."/>
            <person name="Soukal P."/>
            <person name="Eme L."/>
            <person name="Dacks J.B."/>
            <person name="Karnkowska A."/>
            <person name="Elias M."/>
            <person name="Hampl V."/>
        </authorList>
    </citation>
    <scope>NUCLEOTIDE SEQUENCE [LARGE SCALE GENOMIC DNA]</scope>
    <source>
        <strain evidence="2">NAU3</strain>
        <tissue evidence="2">Gut</tissue>
    </source>
</reference>
<dbReference type="Proteomes" id="UP001281761">
    <property type="component" value="Unassembled WGS sequence"/>
</dbReference>
<gene>
    <name evidence="2" type="ORF">BLNAU_12325</name>
</gene>
<evidence type="ECO:0000313" key="3">
    <source>
        <dbReference type="Proteomes" id="UP001281761"/>
    </source>
</evidence>
<evidence type="ECO:0000313" key="2">
    <source>
        <dbReference type="EMBL" id="KAK2952676.1"/>
    </source>
</evidence>
<feature type="region of interest" description="Disordered" evidence="1">
    <location>
        <begin position="35"/>
        <end position="58"/>
    </location>
</feature>
<accession>A0ABQ9XQU6</accession>
<keyword evidence="3" id="KW-1185">Reference proteome</keyword>
<name>A0ABQ9XQU6_9EUKA</name>
<dbReference type="EMBL" id="JARBJD010000100">
    <property type="protein sequence ID" value="KAK2952676.1"/>
    <property type="molecule type" value="Genomic_DNA"/>
</dbReference>